<sequence length="83" mass="8954">MSLLQRPHVVELLIRQGCGSCQRVEQEIRPLVAAAGCELQVIDVADDAALAAEFGDLVPVVLVDDEVIGTWECDPEELAKALL</sequence>
<protein>
    <recommendedName>
        <fullName evidence="3">Glutaredoxin-like domain (DUF836)</fullName>
    </recommendedName>
</protein>
<dbReference type="Proteomes" id="UP000269019">
    <property type="component" value="Chromosome"/>
</dbReference>
<evidence type="ECO:0008006" key="3">
    <source>
        <dbReference type="Google" id="ProtNLM"/>
    </source>
</evidence>
<dbReference type="InterPro" id="IPR036249">
    <property type="entry name" value="Thioredoxin-like_sf"/>
</dbReference>
<dbReference type="OrthoDB" id="8779161at2"/>
<organism evidence="1 2">
    <name type="scientific">Corynebacterium choanae</name>
    <dbReference type="NCBI Taxonomy" id="1862358"/>
    <lineage>
        <taxon>Bacteria</taxon>
        <taxon>Bacillati</taxon>
        <taxon>Actinomycetota</taxon>
        <taxon>Actinomycetes</taxon>
        <taxon>Mycobacteriales</taxon>
        <taxon>Corynebacteriaceae</taxon>
        <taxon>Corynebacterium</taxon>
    </lineage>
</organism>
<dbReference type="AlphaFoldDB" id="A0A3G6J9M9"/>
<reference evidence="1 2" key="1">
    <citation type="submission" date="2018-11" db="EMBL/GenBank/DDBJ databases">
        <authorList>
            <person name="Kleinhagauer T."/>
            <person name="Glaeser S.P."/>
            <person name="Spergser J."/>
            <person name="Ruckert C."/>
            <person name="Kaempfer P."/>
            <person name="Busse H.-J."/>
        </authorList>
    </citation>
    <scope>NUCLEOTIDE SEQUENCE [LARGE SCALE GENOMIC DNA]</scope>
    <source>
        <strain evidence="1 2">200CH</strain>
    </source>
</reference>
<dbReference type="KEGG" id="ccho:CCHOA_10515"/>
<gene>
    <name evidence="1" type="ORF">CCHOA_10515</name>
</gene>
<accession>A0A3G6J9M9</accession>
<dbReference type="Gene3D" id="3.40.30.10">
    <property type="entry name" value="Glutaredoxin"/>
    <property type="match status" value="1"/>
</dbReference>
<keyword evidence="2" id="KW-1185">Reference proteome</keyword>
<name>A0A3G6J9M9_9CORY</name>
<proteinExistence type="predicted"/>
<dbReference type="SUPFAM" id="SSF52833">
    <property type="entry name" value="Thioredoxin-like"/>
    <property type="match status" value="1"/>
</dbReference>
<evidence type="ECO:0000313" key="1">
    <source>
        <dbReference type="EMBL" id="AZA14482.1"/>
    </source>
</evidence>
<dbReference type="InterPro" id="IPR008554">
    <property type="entry name" value="Glutaredoxin-like"/>
</dbReference>
<dbReference type="Pfam" id="PF05768">
    <property type="entry name" value="Glrx-like"/>
    <property type="match status" value="1"/>
</dbReference>
<dbReference type="RefSeq" id="WP_123929892.1">
    <property type="nucleotide sequence ID" value="NZ_CP033896.1"/>
</dbReference>
<evidence type="ECO:0000313" key="2">
    <source>
        <dbReference type="Proteomes" id="UP000269019"/>
    </source>
</evidence>
<dbReference type="EMBL" id="CP033896">
    <property type="protein sequence ID" value="AZA14482.1"/>
    <property type="molecule type" value="Genomic_DNA"/>
</dbReference>